<dbReference type="RefSeq" id="WP_156233111.1">
    <property type="nucleotide sequence ID" value="NZ_CP046456.1"/>
</dbReference>
<protein>
    <recommendedName>
        <fullName evidence="3">Sigma-70, region 4</fullName>
    </recommendedName>
</protein>
<geneLocation type="plasmid" evidence="2">
    <name>pcoccu</name>
</geneLocation>
<sequence length="81" mass="9209">MSGQSNARDHLDNFSWWVGRADVSDREANLMDLAILKEELDDMISMRARNAVEMHGLTWAQVGRALGISRQAASQRFGYRK</sequence>
<organism evidence="1 2">
    <name type="scientific">Corynebacterium occultum</name>
    <dbReference type="NCBI Taxonomy" id="2675219"/>
    <lineage>
        <taxon>Bacteria</taxon>
        <taxon>Bacillati</taxon>
        <taxon>Actinomycetota</taxon>
        <taxon>Actinomycetes</taxon>
        <taxon>Mycobacteriales</taxon>
        <taxon>Corynebacteriaceae</taxon>
        <taxon>Corynebacterium</taxon>
    </lineage>
</organism>
<name>A0A6B8VXG0_9CORY</name>
<keyword evidence="2" id="KW-1185">Reference proteome</keyword>
<evidence type="ECO:0008006" key="3">
    <source>
        <dbReference type="Google" id="ProtNLM"/>
    </source>
</evidence>
<proteinExistence type="predicted"/>
<gene>
    <name evidence="1" type="ORF">COCCU_14615</name>
</gene>
<keyword evidence="1" id="KW-0614">Plasmid</keyword>
<dbReference type="AlphaFoldDB" id="A0A6B8VXG0"/>
<dbReference type="KEGG" id="cok:COCCU_14615"/>
<dbReference type="EMBL" id="CP046456">
    <property type="protein sequence ID" value="QGU08813.1"/>
    <property type="molecule type" value="Genomic_DNA"/>
</dbReference>
<dbReference type="Proteomes" id="UP000424462">
    <property type="component" value="Plasmid pCOCCU"/>
</dbReference>
<evidence type="ECO:0000313" key="2">
    <source>
        <dbReference type="Proteomes" id="UP000424462"/>
    </source>
</evidence>
<reference evidence="1 2" key="1">
    <citation type="submission" date="2019-11" db="EMBL/GenBank/DDBJ databases">
        <title>Complete genome sequence of Corynebacterium kalinowskii 1959, a novel Corynebacterium species isolated from soil of a small paddock in Vilsendorf, Germany.</title>
        <authorList>
            <person name="Schaffert L."/>
            <person name="Ruwe M."/>
            <person name="Milse J."/>
            <person name="Hanuschka K."/>
            <person name="Ortseifen V."/>
            <person name="Droste J."/>
            <person name="Brandt D."/>
            <person name="Schlueter L."/>
            <person name="Kutter Y."/>
            <person name="Vinke S."/>
            <person name="Viehoefer P."/>
            <person name="Jacob L."/>
            <person name="Luebke N.-C."/>
            <person name="Schulte-Berndt E."/>
            <person name="Hain C."/>
            <person name="Linder M."/>
            <person name="Schmidt P."/>
            <person name="Wollenschlaeger L."/>
            <person name="Luttermann T."/>
            <person name="Thieme E."/>
            <person name="Hassa J."/>
            <person name="Haak M."/>
            <person name="Wittchen M."/>
            <person name="Mentz A."/>
            <person name="Persicke M."/>
            <person name="Busche T."/>
            <person name="Ruckert C."/>
        </authorList>
    </citation>
    <scope>NUCLEOTIDE SEQUENCE [LARGE SCALE GENOMIC DNA]</scope>
    <source>
        <strain evidence="1 2">2039</strain>
        <plasmid evidence="2">pcoccu</plasmid>
    </source>
</reference>
<accession>A0A6B8VXG0</accession>
<evidence type="ECO:0000313" key="1">
    <source>
        <dbReference type="EMBL" id="QGU08813.1"/>
    </source>
</evidence>